<evidence type="ECO:0000256" key="4">
    <source>
        <dbReference type="ARBA" id="ARBA00022630"/>
    </source>
</evidence>
<dbReference type="PIRSF" id="PIRSF006268">
    <property type="entry name" value="ApbE"/>
    <property type="match status" value="1"/>
</dbReference>
<dbReference type="PANTHER" id="PTHR30040">
    <property type="entry name" value="THIAMINE BIOSYNTHESIS LIPOPROTEIN APBE"/>
    <property type="match status" value="1"/>
</dbReference>
<keyword evidence="13" id="KW-1185">Reference proteome</keyword>
<evidence type="ECO:0000256" key="8">
    <source>
        <dbReference type="ARBA" id="ARBA00022842"/>
    </source>
</evidence>
<keyword evidence="4 11" id="KW-0285">Flavoprotein</keyword>
<dbReference type="PANTHER" id="PTHR30040:SF2">
    <property type="entry name" value="FAD:PROTEIN FMN TRANSFERASE"/>
    <property type="match status" value="1"/>
</dbReference>
<evidence type="ECO:0000313" key="12">
    <source>
        <dbReference type="EMBL" id="CUN81003.1"/>
    </source>
</evidence>
<gene>
    <name evidence="12" type="primary">apbE</name>
    <name evidence="12" type="ORF">ERS852473_01153</name>
</gene>
<evidence type="ECO:0000256" key="3">
    <source>
        <dbReference type="ARBA" id="ARBA00016337"/>
    </source>
</evidence>
<sequence>MLKANFKKITVFFILLILLLITVYKSITPFLTTTSASKDIKKLSTQVFAMDTVMSITIYNSNEEILNLCKERILDLENLFSVTDMNSEISTLNTNKELTPSKDTSLLIKKAIEISNETNGALDISIYPILKAWGFTTGNYNVLNSNEINDLLNTVDYTKINFDENKITIPNNMEIDLGSVAKGYTSSEIIKILKENNVKSALINLGGNVHTLGSKLDNTPWKVAVKSPTNNSNILSINVIDKAVITSGAYERYFTDDLGNVYGHIIDPKTGKPTESDLLSVTIIGDDSVLCDALSTSLFVLGLDKAIDFYKTHNNFEAVFITKDNQLYITEGIKDDITLLDGYSDICPNIINR</sequence>
<evidence type="ECO:0000256" key="5">
    <source>
        <dbReference type="ARBA" id="ARBA00022679"/>
    </source>
</evidence>
<evidence type="ECO:0000256" key="11">
    <source>
        <dbReference type="PIRNR" id="PIRNR006268"/>
    </source>
</evidence>
<dbReference type="Gene3D" id="3.10.520.10">
    <property type="entry name" value="ApbE-like domains"/>
    <property type="match status" value="1"/>
</dbReference>
<reference evidence="12 13" key="1">
    <citation type="submission" date="2015-09" db="EMBL/GenBank/DDBJ databases">
        <authorList>
            <consortium name="Pathogen Informatics"/>
            <person name="Wu L."/>
            <person name="Ma J."/>
        </authorList>
    </citation>
    <scope>NUCLEOTIDE SEQUENCE [LARGE SCALE GENOMIC DNA]</scope>
    <source>
        <strain evidence="12 13">2789STDY5834858</strain>
    </source>
</reference>
<dbReference type="InterPro" id="IPR024932">
    <property type="entry name" value="ApbE"/>
</dbReference>
<evidence type="ECO:0000256" key="9">
    <source>
        <dbReference type="ARBA" id="ARBA00031306"/>
    </source>
</evidence>
<evidence type="ECO:0000256" key="10">
    <source>
        <dbReference type="ARBA" id="ARBA00048540"/>
    </source>
</evidence>
<accession>A0ABP2AT66</accession>
<dbReference type="EMBL" id="CYZR01000003">
    <property type="protein sequence ID" value="CUN81003.1"/>
    <property type="molecule type" value="Genomic_DNA"/>
</dbReference>
<comment type="cofactor">
    <cofactor evidence="1">
        <name>Mg(2+)</name>
        <dbReference type="ChEBI" id="CHEBI:18420"/>
    </cofactor>
</comment>
<evidence type="ECO:0000256" key="6">
    <source>
        <dbReference type="ARBA" id="ARBA00022723"/>
    </source>
</evidence>
<evidence type="ECO:0000256" key="1">
    <source>
        <dbReference type="ARBA" id="ARBA00001946"/>
    </source>
</evidence>
<dbReference type="InterPro" id="IPR003374">
    <property type="entry name" value="ApbE-like_sf"/>
</dbReference>
<name>A0ABP2AT66_SARVE</name>
<protein>
    <recommendedName>
        <fullName evidence="3 11">FAD:protein FMN transferase</fullName>
        <ecNumber evidence="2 11">2.7.1.180</ecNumber>
    </recommendedName>
    <alternativeName>
        <fullName evidence="9 11">Flavin transferase</fullName>
    </alternativeName>
</protein>
<comment type="similarity">
    <text evidence="11">Belongs to the ApbE family.</text>
</comment>
<keyword evidence="7 11" id="KW-0274">FAD</keyword>
<evidence type="ECO:0000256" key="2">
    <source>
        <dbReference type="ARBA" id="ARBA00011955"/>
    </source>
</evidence>
<proteinExistence type="inferred from homology"/>
<dbReference type="SUPFAM" id="SSF143631">
    <property type="entry name" value="ApbE-like"/>
    <property type="match status" value="1"/>
</dbReference>
<evidence type="ECO:0000256" key="7">
    <source>
        <dbReference type="ARBA" id="ARBA00022827"/>
    </source>
</evidence>
<dbReference type="Proteomes" id="UP000095488">
    <property type="component" value="Unassembled WGS sequence"/>
</dbReference>
<keyword evidence="8 11" id="KW-0460">Magnesium</keyword>
<dbReference type="EC" id="2.7.1.180" evidence="2 11"/>
<dbReference type="RefSeq" id="WP_235804570.1">
    <property type="nucleotide sequence ID" value="NZ_CABIXL010000003.1"/>
</dbReference>
<organism evidence="12 13">
    <name type="scientific">Sarcina ventriculi</name>
    <name type="common">Clostridium ventriculi</name>
    <dbReference type="NCBI Taxonomy" id="1267"/>
    <lineage>
        <taxon>Bacteria</taxon>
        <taxon>Bacillati</taxon>
        <taxon>Bacillota</taxon>
        <taxon>Clostridia</taxon>
        <taxon>Eubacteriales</taxon>
        <taxon>Clostridiaceae</taxon>
        <taxon>Sarcina</taxon>
    </lineage>
</organism>
<comment type="catalytic activity">
    <reaction evidence="10 11">
        <text>L-threonyl-[protein] + FAD = FMN-L-threonyl-[protein] + AMP + H(+)</text>
        <dbReference type="Rhea" id="RHEA:36847"/>
        <dbReference type="Rhea" id="RHEA-COMP:11060"/>
        <dbReference type="Rhea" id="RHEA-COMP:11061"/>
        <dbReference type="ChEBI" id="CHEBI:15378"/>
        <dbReference type="ChEBI" id="CHEBI:30013"/>
        <dbReference type="ChEBI" id="CHEBI:57692"/>
        <dbReference type="ChEBI" id="CHEBI:74257"/>
        <dbReference type="ChEBI" id="CHEBI:456215"/>
        <dbReference type="EC" id="2.7.1.180"/>
    </reaction>
</comment>
<keyword evidence="5 11" id="KW-0808">Transferase</keyword>
<keyword evidence="6 11" id="KW-0479">Metal-binding</keyword>
<evidence type="ECO:0000313" key="13">
    <source>
        <dbReference type="Proteomes" id="UP000095488"/>
    </source>
</evidence>
<keyword evidence="12" id="KW-0449">Lipoprotein</keyword>
<dbReference type="Pfam" id="PF02424">
    <property type="entry name" value="ApbE"/>
    <property type="match status" value="1"/>
</dbReference>
<comment type="caution">
    <text evidence="12">The sequence shown here is derived from an EMBL/GenBank/DDBJ whole genome shotgun (WGS) entry which is preliminary data.</text>
</comment>